<feature type="transmembrane region" description="Helical" evidence="2">
    <location>
        <begin position="163"/>
        <end position="184"/>
    </location>
</feature>
<comment type="caution">
    <text evidence="3">The sequence shown here is derived from an EMBL/GenBank/DDBJ whole genome shotgun (WGS) entry which is preliminary data.</text>
</comment>
<gene>
    <name evidence="3" type="ORF">BJ875DRAFT_71389</name>
</gene>
<evidence type="ECO:0000313" key="3">
    <source>
        <dbReference type="EMBL" id="KAG9238245.1"/>
    </source>
</evidence>
<feature type="region of interest" description="Disordered" evidence="1">
    <location>
        <begin position="265"/>
        <end position="291"/>
    </location>
</feature>
<reference evidence="3" key="1">
    <citation type="journal article" date="2021" name="IMA Fungus">
        <title>Genomic characterization of three marine fungi, including Emericellopsis atlantica sp. nov. with signatures of a generalist lifestyle and marine biomass degradation.</title>
        <authorList>
            <person name="Hagestad O.C."/>
            <person name="Hou L."/>
            <person name="Andersen J.H."/>
            <person name="Hansen E.H."/>
            <person name="Altermark B."/>
            <person name="Li C."/>
            <person name="Kuhnert E."/>
            <person name="Cox R.J."/>
            <person name="Crous P.W."/>
            <person name="Spatafora J.W."/>
            <person name="Lail K."/>
            <person name="Amirebrahimi M."/>
            <person name="Lipzen A."/>
            <person name="Pangilinan J."/>
            <person name="Andreopoulos W."/>
            <person name="Hayes R.D."/>
            <person name="Ng V."/>
            <person name="Grigoriev I.V."/>
            <person name="Jackson S.A."/>
            <person name="Sutton T.D.S."/>
            <person name="Dobson A.D.W."/>
            <person name="Rama T."/>
        </authorList>
    </citation>
    <scope>NUCLEOTIDE SEQUENCE</scope>
    <source>
        <strain evidence="3">TRa018bII</strain>
    </source>
</reference>
<name>A0A9P8C9A0_9HELO</name>
<sequence>MGVGRFACVALPFALTTCSIICIMIAMLAGITNKNLYMFELDTANLSVSSSTLLNIADITHLPTDNSIGAQVGQAIAPNSHNYTADDFGLADHYKVNLWNYCTVTGSKQNCTKGKFDYAATSVDLDSMRAVVQRISNLPNGTLPSELKGSLKTFQKVHKWSQVVYIISILTGALTLLLGVLAIFSKGASCVTYIVSGIASTSLIIASIMASIESSVVVAAVKAVRDAYQVNARLNTSWIATTWLAVAFSLGAGMFWVFTICCCSTSSKSGKKSRRSRGDDTEKLVPTGAYHRVDDPNQKQGAFTHGAVPMKPMNRGNGAYEPYSHAAI</sequence>
<dbReference type="InterPro" id="IPR052413">
    <property type="entry name" value="SUR7_domain"/>
</dbReference>
<feature type="transmembrane region" description="Helical" evidence="2">
    <location>
        <begin position="191"/>
        <end position="212"/>
    </location>
</feature>
<dbReference type="Pfam" id="PF06687">
    <property type="entry name" value="SUR7"/>
    <property type="match status" value="1"/>
</dbReference>
<evidence type="ECO:0000256" key="1">
    <source>
        <dbReference type="SAM" id="MobiDB-lite"/>
    </source>
</evidence>
<evidence type="ECO:0000313" key="4">
    <source>
        <dbReference type="Proteomes" id="UP000824998"/>
    </source>
</evidence>
<keyword evidence="2" id="KW-0812">Transmembrane</keyword>
<dbReference type="AlphaFoldDB" id="A0A9P8C9A0"/>
<dbReference type="GO" id="GO:0031505">
    <property type="term" value="P:fungal-type cell wall organization"/>
    <property type="evidence" value="ECO:0007669"/>
    <property type="project" value="TreeGrafter"/>
</dbReference>
<protein>
    <submittedName>
        <fullName evidence="3">SUR7/PalI family-domain-containing protein</fullName>
    </submittedName>
</protein>
<dbReference type="GO" id="GO:0005886">
    <property type="term" value="C:plasma membrane"/>
    <property type="evidence" value="ECO:0007669"/>
    <property type="project" value="InterPro"/>
</dbReference>
<dbReference type="InterPro" id="IPR009571">
    <property type="entry name" value="SUR7/Rim9-like_fungi"/>
</dbReference>
<dbReference type="PANTHER" id="PTHR28019:SF3">
    <property type="entry name" value="INTEGRAL MEMBRANE PROTEIN (AFU_ORTHOLOGUE AFUA_6G07470)"/>
    <property type="match status" value="1"/>
</dbReference>
<keyword evidence="2" id="KW-1133">Transmembrane helix</keyword>
<keyword evidence="4" id="KW-1185">Reference proteome</keyword>
<dbReference type="OrthoDB" id="4480814at2759"/>
<dbReference type="Proteomes" id="UP000824998">
    <property type="component" value="Unassembled WGS sequence"/>
</dbReference>
<evidence type="ECO:0000256" key="2">
    <source>
        <dbReference type="SAM" id="Phobius"/>
    </source>
</evidence>
<dbReference type="EMBL" id="MU251373">
    <property type="protein sequence ID" value="KAG9238245.1"/>
    <property type="molecule type" value="Genomic_DNA"/>
</dbReference>
<organism evidence="3 4">
    <name type="scientific">Amylocarpus encephaloides</name>
    <dbReference type="NCBI Taxonomy" id="45428"/>
    <lineage>
        <taxon>Eukaryota</taxon>
        <taxon>Fungi</taxon>
        <taxon>Dikarya</taxon>
        <taxon>Ascomycota</taxon>
        <taxon>Pezizomycotina</taxon>
        <taxon>Leotiomycetes</taxon>
        <taxon>Helotiales</taxon>
        <taxon>Helotiales incertae sedis</taxon>
        <taxon>Amylocarpus</taxon>
    </lineage>
</organism>
<dbReference type="PANTHER" id="PTHR28019">
    <property type="entry name" value="CELL MEMBRANE PROTEIN YLR413W-RELATED"/>
    <property type="match status" value="1"/>
</dbReference>
<proteinExistence type="predicted"/>
<accession>A0A9P8C9A0</accession>
<feature type="transmembrane region" description="Helical" evidence="2">
    <location>
        <begin position="7"/>
        <end position="31"/>
    </location>
</feature>
<feature type="transmembrane region" description="Helical" evidence="2">
    <location>
        <begin position="243"/>
        <end position="267"/>
    </location>
</feature>
<keyword evidence="2" id="KW-0472">Membrane</keyword>
<dbReference type="GO" id="GO:0051285">
    <property type="term" value="C:cell cortex of cell tip"/>
    <property type="evidence" value="ECO:0007669"/>
    <property type="project" value="TreeGrafter"/>
</dbReference>